<gene>
    <name evidence="2" type="ORF">MOQ_006767</name>
</gene>
<name>K2MQR5_TRYCR</name>
<dbReference type="OrthoDB" id="10465098at2759"/>
<feature type="region of interest" description="Disordered" evidence="1">
    <location>
        <begin position="273"/>
        <end position="314"/>
    </location>
</feature>
<feature type="compositionally biased region" description="Basic and acidic residues" evidence="1">
    <location>
        <begin position="101"/>
        <end position="118"/>
    </location>
</feature>
<organism evidence="2 3">
    <name type="scientific">Trypanosoma cruzi marinkellei</name>
    <dbReference type="NCBI Taxonomy" id="85056"/>
    <lineage>
        <taxon>Eukaryota</taxon>
        <taxon>Discoba</taxon>
        <taxon>Euglenozoa</taxon>
        <taxon>Kinetoplastea</taxon>
        <taxon>Metakinetoplastina</taxon>
        <taxon>Trypanosomatida</taxon>
        <taxon>Trypanosomatidae</taxon>
        <taxon>Trypanosoma</taxon>
        <taxon>Schizotrypanum</taxon>
    </lineage>
</organism>
<dbReference type="AlphaFoldDB" id="K2MQR5"/>
<keyword evidence="3" id="KW-1185">Reference proteome</keyword>
<dbReference type="Proteomes" id="UP000007350">
    <property type="component" value="Unassembled WGS sequence"/>
</dbReference>
<sequence>IGAAAHADTTAAGDADGVTAMKRLCGSFSRAAGKPPRLSTTNRAWDLLEGDAVVVPITLAAMPRRNHPHRETRKSVWMCAESTATVIASGGHRGTVRHASAHTEQRTHAAEQKQRERRMTPRAGNTFTHGGHRAAASAGIQHNPKGVQHIHPSDDTVIPTAGTHAAASPRSCLRSTVQILVLVCVCVCAEGTEKETRSTRRQINTVRGTAGWQRYMRYGPDLNNHARWQHTPIRQKKKTKQLIKKHGGRVWLCVWRCGCLPALVAKEKKTRGKEMCAPPHRPSSHAHASRLPQRAVRRGPSSCVQQARRTGPSS</sequence>
<feature type="compositionally biased region" description="Polar residues" evidence="1">
    <location>
        <begin position="302"/>
        <end position="314"/>
    </location>
</feature>
<dbReference type="EMBL" id="AHKC01013193">
    <property type="protein sequence ID" value="EKF29450.1"/>
    <property type="molecule type" value="Genomic_DNA"/>
</dbReference>
<protein>
    <submittedName>
        <fullName evidence="2">Uncharacterized protein</fullName>
    </submittedName>
</protein>
<proteinExistence type="predicted"/>
<feature type="non-terminal residue" evidence="2">
    <location>
        <position position="1"/>
    </location>
</feature>
<accession>K2MQR5</accession>
<reference evidence="2 3" key="1">
    <citation type="journal article" date="2012" name="BMC Genomics">
        <title>Comparative genomic analysis of human infective Trypanosoma cruzi lineages with the bat-restricted subspecies T. cruzi marinkellei.</title>
        <authorList>
            <person name="Franzen O."/>
            <person name="Talavera-Lopez C."/>
            <person name="Ochaya S."/>
            <person name="Butler C.E."/>
            <person name="Messenger L.A."/>
            <person name="Lewis M.D."/>
            <person name="Llewellyn M.S."/>
            <person name="Marinkelle C.J."/>
            <person name="Tyler K.M."/>
            <person name="Miles M.A."/>
            <person name="Andersson B."/>
        </authorList>
    </citation>
    <scope>NUCLEOTIDE SEQUENCE [LARGE SCALE GENOMIC DNA]</scope>
    <source>
        <strain evidence="2 3">B7</strain>
    </source>
</reference>
<feature type="region of interest" description="Disordered" evidence="1">
    <location>
        <begin position="93"/>
        <end position="118"/>
    </location>
</feature>
<evidence type="ECO:0000256" key="1">
    <source>
        <dbReference type="SAM" id="MobiDB-lite"/>
    </source>
</evidence>
<evidence type="ECO:0000313" key="3">
    <source>
        <dbReference type="Proteomes" id="UP000007350"/>
    </source>
</evidence>
<evidence type="ECO:0000313" key="2">
    <source>
        <dbReference type="EMBL" id="EKF29450.1"/>
    </source>
</evidence>
<comment type="caution">
    <text evidence="2">The sequence shown here is derived from an EMBL/GenBank/DDBJ whole genome shotgun (WGS) entry which is preliminary data.</text>
</comment>